<name>A0A4Y2DLB0_ARAVE</name>
<dbReference type="EMBL" id="BGPR01000379">
    <property type="protein sequence ID" value="GBM16786.1"/>
    <property type="molecule type" value="Genomic_DNA"/>
</dbReference>
<comment type="caution">
    <text evidence="2">The sequence shown here is derived from an EMBL/GenBank/DDBJ whole genome shotgun (WGS) entry which is preliminary data.</text>
</comment>
<keyword evidence="3" id="KW-1185">Reference proteome</keyword>
<organism evidence="2 3">
    <name type="scientific">Araneus ventricosus</name>
    <name type="common">Orbweaver spider</name>
    <name type="synonym">Epeira ventricosa</name>
    <dbReference type="NCBI Taxonomy" id="182803"/>
    <lineage>
        <taxon>Eukaryota</taxon>
        <taxon>Metazoa</taxon>
        <taxon>Ecdysozoa</taxon>
        <taxon>Arthropoda</taxon>
        <taxon>Chelicerata</taxon>
        <taxon>Arachnida</taxon>
        <taxon>Araneae</taxon>
        <taxon>Araneomorphae</taxon>
        <taxon>Entelegynae</taxon>
        <taxon>Araneoidea</taxon>
        <taxon>Araneidae</taxon>
        <taxon>Araneus</taxon>
    </lineage>
</organism>
<proteinExistence type="predicted"/>
<dbReference type="Proteomes" id="UP000499080">
    <property type="component" value="Unassembled WGS sequence"/>
</dbReference>
<evidence type="ECO:0000313" key="3">
    <source>
        <dbReference type="Proteomes" id="UP000499080"/>
    </source>
</evidence>
<gene>
    <name evidence="2" type="ORF">AVEN_9377_1</name>
</gene>
<feature type="region of interest" description="Disordered" evidence="1">
    <location>
        <begin position="59"/>
        <end position="92"/>
    </location>
</feature>
<protein>
    <submittedName>
        <fullName evidence="2">Uncharacterized protein</fullName>
    </submittedName>
</protein>
<evidence type="ECO:0000313" key="2">
    <source>
        <dbReference type="EMBL" id="GBM16786.1"/>
    </source>
</evidence>
<reference evidence="2 3" key="1">
    <citation type="journal article" date="2019" name="Sci. Rep.">
        <title>Orb-weaving spider Araneus ventricosus genome elucidates the spidroin gene catalogue.</title>
        <authorList>
            <person name="Kono N."/>
            <person name="Nakamura H."/>
            <person name="Ohtoshi R."/>
            <person name="Moran D.A.P."/>
            <person name="Shinohara A."/>
            <person name="Yoshida Y."/>
            <person name="Fujiwara M."/>
            <person name="Mori M."/>
            <person name="Tomita M."/>
            <person name="Arakawa K."/>
        </authorList>
    </citation>
    <scope>NUCLEOTIDE SEQUENCE [LARGE SCALE GENOMIC DNA]</scope>
</reference>
<accession>A0A4Y2DLB0</accession>
<evidence type="ECO:0000256" key="1">
    <source>
        <dbReference type="SAM" id="MobiDB-lite"/>
    </source>
</evidence>
<dbReference type="AlphaFoldDB" id="A0A4Y2DLB0"/>
<sequence length="159" mass="18391">MAFLAKAQKVDLLSLAAEVGLDVSPNLGSLELIKLIQSSADCEQETIKDILKAVTSARIQKEEEEREREREKKRELAAKEREKEREFAAKEKEKERENELLLKKMELEIEAKRIESTTEERVKSSFDVHHLIQKFDPKVGDISLYLTLFVRQSEESKGF</sequence>